<dbReference type="GO" id="GO:0048038">
    <property type="term" value="F:quinone binding"/>
    <property type="evidence" value="ECO:0007669"/>
    <property type="project" value="UniProtKB-KW"/>
</dbReference>
<feature type="transmembrane region" description="Helical" evidence="5">
    <location>
        <begin position="290"/>
        <end position="310"/>
    </location>
</feature>
<dbReference type="InterPro" id="IPR010096">
    <property type="entry name" value="NADH-Q_OxRdtase_suN/2"/>
</dbReference>
<comment type="similarity">
    <text evidence="5">Belongs to the complex I subunit 2 family.</text>
</comment>
<dbReference type="Proteomes" id="UP000000925">
    <property type="component" value="Chromosome"/>
</dbReference>
<dbReference type="Pfam" id="PF00361">
    <property type="entry name" value="Proton_antipo_M"/>
    <property type="match status" value="1"/>
</dbReference>
<dbReference type="GO" id="GO:0050136">
    <property type="term" value="F:NADH dehydrogenase (quinone) (non-electrogenic) activity"/>
    <property type="evidence" value="ECO:0007669"/>
    <property type="project" value="UniProtKB-UniRule"/>
</dbReference>
<reference evidence="8 9" key="1">
    <citation type="journal article" date="2010" name="Stand. Genomic Sci.">
        <title>Complete genome sequence of Coraliomargarita akajimensis type strain (04OKA010-24).</title>
        <authorList>
            <person name="Mavromatis K."/>
            <person name="Abt B."/>
            <person name="Brambilla E."/>
            <person name="Lapidus A."/>
            <person name="Copeland A."/>
            <person name="Deshpande S."/>
            <person name="Nolan M."/>
            <person name="Lucas S."/>
            <person name="Tice H."/>
            <person name="Cheng J.F."/>
            <person name="Han C."/>
            <person name="Detter J.C."/>
            <person name="Woyke T."/>
            <person name="Goodwin L."/>
            <person name="Pitluck S."/>
            <person name="Held B."/>
            <person name="Brettin T."/>
            <person name="Tapia R."/>
            <person name="Ivanova N."/>
            <person name="Mikhailova N."/>
            <person name="Pati A."/>
            <person name="Liolios K."/>
            <person name="Chen A."/>
            <person name="Palaniappan K."/>
            <person name="Land M."/>
            <person name="Hauser L."/>
            <person name="Chang Y.J."/>
            <person name="Jeffries C.D."/>
            <person name="Rohde M."/>
            <person name="Goker M."/>
            <person name="Bristow J."/>
            <person name="Eisen J.A."/>
            <person name="Markowitz V."/>
            <person name="Hugenholtz P."/>
            <person name="Klenk H.P."/>
            <person name="Kyrpides N.C."/>
        </authorList>
    </citation>
    <scope>NUCLEOTIDE SEQUENCE [LARGE SCALE GENOMIC DNA]</scope>
    <source>
        <strain evidence="9">DSM 45221 / IAM 15411 / JCM 23193 / KCTC 12865</strain>
    </source>
</reference>
<dbReference type="eggNOG" id="COG1007">
    <property type="taxonomic scope" value="Bacteria"/>
</dbReference>
<feature type="domain" description="NADH:quinone oxidoreductase/Mrp antiporter transmembrane" evidence="7">
    <location>
        <begin position="138"/>
        <end position="445"/>
    </location>
</feature>
<name>D5EP87_CORAD</name>
<feature type="transmembrane region" description="Helical" evidence="5">
    <location>
        <begin position="53"/>
        <end position="74"/>
    </location>
</feature>
<evidence type="ECO:0000259" key="7">
    <source>
        <dbReference type="Pfam" id="PF00361"/>
    </source>
</evidence>
<dbReference type="OrthoDB" id="9807568at2"/>
<keyword evidence="5" id="KW-0520">NAD</keyword>
<comment type="subunit">
    <text evidence="5">NDH-1 is composed of 14 different subunits. Subunits NuoA, H, J, K, L, M, N constitute the membrane sector of the complex.</text>
</comment>
<dbReference type="EC" id="7.1.1.-" evidence="5"/>
<dbReference type="GO" id="GO:0008137">
    <property type="term" value="F:NADH dehydrogenase (ubiquinone) activity"/>
    <property type="evidence" value="ECO:0007669"/>
    <property type="project" value="InterPro"/>
</dbReference>
<dbReference type="AlphaFoldDB" id="D5EP87"/>
<keyword evidence="2 5" id="KW-0812">Transmembrane</keyword>
<comment type="function">
    <text evidence="5">NDH-1 shuttles electrons from NADH, via FMN and iron-sulfur (Fe-S) centers, to quinones in the respiratory chain. The immediate electron acceptor for the enzyme in this species is believed to be ubiquinone. Couples the redox reaction to proton translocation (for every two electrons transferred, four hydrogen ions are translocated across the cytoplasmic membrane), and thus conserves the redox energy in a proton gradient.</text>
</comment>
<keyword evidence="5" id="KW-0874">Quinone</keyword>
<evidence type="ECO:0000313" key="8">
    <source>
        <dbReference type="EMBL" id="ADE55597.1"/>
    </source>
</evidence>
<feature type="transmembrane region" description="Helical" evidence="5">
    <location>
        <begin position="20"/>
        <end position="41"/>
    </location>
</feature>
<evidence type="ECO:0000256" key="1">
    <source>
        <dbReference type="ARBA" id="ARBA00004127"/>
    </source>
</evidence>
<evidence type="ECO:0000256" key="6">
    <source>
        <dbReference type="RuleBase" id="RU000320"/>
    </source>
</evidence>
<dbReference type="PANTHER" id="PTHR22773">
    <property type="entry name" value="NADH DEHYDROGENASE"/>
    <property type="match status" value="1"/>
</dbReference>
<feature type="transmembrane region" description="Helical" evidence="5">
    <location>
        <begin position="478"/>
        <end position="500"/>
    </location>
</feature>
<protein>
    <recommendedName>
        <fullName evidence="5">NADH-quinone oxidoreductase subunit N</fullName>
        <ecNumber evidence="5">7.1.1.-</ecNumber>
    </recommendedName>
    <alternativeName>
        <fullName evidence="5">NADH dehydrogenase I subunit N</fullName>
    </alternativeName>
    <alternativeName>
        <fullName evidence="5">NDH-1 subunit N</fullName>
    </alternativeName>
</protein>
<keyword evidence="5" id="KW-0997">Cell inner membrane</keyword>
<evidence type="ECO:0000256" key="4">
    <source>
        <dbReference type="ARBA" id="ARBA00023136"/>
    </source>
</evidence>
<keyword evidence="4 5" id="KW-0472">Membrane</keyword>
<keyword evidence="5" id="KW-0830">Ubiquinone</keyword>
<dbReference type="STRING" id="583355.Caka_2581"/>
<dbReference type="GO" id="GO:0012505">
    <property type="term" value="C:endomembrane system"/>
    <property type="evidence" value="ECO:0007669"/>
    <property type="project" value="UniProtKB-SubCell"/>
</dbReference>
<gene>
    <name evidence="5" type="primary">nuoN</name>
    <name evidence="8" type="ordered locus">Caka_2581</name>
</gene>
<sequence length="501" mass="53499">MNESLVTFLQGYAQSNNWLAILPEILLAVLALSLLAVEMIFPKASRTLVGRISIFGQLGILVLVLYSCACSGLESTSYFGGMIEQSDFTQIMRGFFLLCSILVSYLGCIYLSKQPLARTEFHHLVMLVSAAMMLLVQSSNFVMLFVALETVTVAFYVLVAYGRNSAFSLEAGLKYLILGGMSSSILLFGIVLLYGVAGNPELAASTNDSLNFHALYDFIAVNSDNLLVRVGAVLVIAGMCFKIGAVPFQIWVPDVYQGAPTPVTAYLAVASKAAGFAVLLQLVSGPFLPLAPVLVPLLSFIAAATILFGNVTAVTQRNVKRLMGLSGIAHAGYLLMGVVALMMGIEWAKYAVVFYLVTYLFGSFAVFGVMSLAVGSEDADQEMDSYDNFAKKNPFLGGVLAAGLGSLAGIPPLGGFIGKLFLFIAAFQAGLHGLLGISILGVVISIYYYFGWVRESFFSNFTDDSVGEVKAVSLTDRFILSALVAATVLIGLFPGVMPLIP</sequence>
<proteinExistence type="inferred from homology"/>
<feature type="transmembrane region" description="Helical" evidence="5">
    <location>
        <begin position="142"/>
        <end position="161"/>
    </location>
</feature>
<evidence type="ECO:0000256" key="2">
    <source>
        <dbReference type="ARBA" id="ARBA00022692"/>
    </source>
</evidence>
<feature type="transmembrane region" description="Helical" evidence="5">
    <location>
        <begin position="322"/>
        <end position="345"/>
    </location>
</feature>
<accession>D5EP87</accession>
<feature type="transmembrane region" description="Helical" evidence="5">
    <location>
        <begin position="226"/>
        <end position="251"/>
    </location>
</feature>
<feature type="transmembrane region" description="Helical" evidence="5">
    <location>
        <begin position="173"/>
        <end position="197"/>
    </location>
</feature>
<feature type="transmembrane region" description="Helical" evidence="5">
    <location>
        <begin position="351"/>
        <end position="374"/>
    </location>
</feature>
<dbReference type="GO" id="GO:0042773">
    <property type="term" value="P:ATP synthesis coupled electron transport"/>
    <property type="evidence" value="ECO:0007669"/>
    <property type="project" value="InterPro"/>
</dbReference>
<keyword evidence="5" id="KW-1003">Cell membrane</keyword>
<organism evidence="8 9">
    <name type="scientific">Coraliomargarita akajimensis (strain DSM 45221 / IAM 15411 / JCM 23193 / KCTC 12865 / 04OKA010-24)</name>
    <dbReference type="NCBI Taxonomy" id="583355"/>
    <lineage>
        <taxon>Bacteria</taxon>
        <taxon>Pseudomonadati</taxon>
        <taxon>Verrucomicrobiota</taxon>
        <taxon>Opitutia</taxon>
        <taxon>Puniceicoccales</taxon>
        <taxon>Coraliomargaritaceae</taxon>
        <taxon>Coraliomargarita</taxon>
    </lineage>
</organism>
<dbReference type="RefSeq" id="WP_013044319.1">
    <property type="nucleotide sequence ID" value="NC_014008.1"/>
</dbReference>
<dbReference type="NCBIfam" id="TIGR01770">
    <property type="entry name" value="NDH_I_N"/>
    <property type="match status" value="1"/>
</dbReference>
<evidence type="ECO:0000256" key="5">
    <source>
        <dbReference type="HAMAP-Rule" id="MF_00445"/>
    </source>
</evidence>
<comment type="subcellular location">
    <subcellularLocation>
        <location evidence="5">Cell inner membrane</location>
        <topology evidence="5">Multi-pass membrane protein</topology>
    </subcellularLocation>
    <subcellularLocation>
        <location evidence="1">Endomembrane system</location>
        <topology evidence="1">Multi-pass membrane protein</topology>
    </subcellularLocation>
    <subcellularLocation>
        <location evidence="6">Membrane</location>
        <topology evidence="6">Multi-pass membrane protein</topology>
    </subcellularLocation>
</comment>
<keyword evidence="3 5" id="KW-1133">Transmembrane helix</keyword>
<feature type="transmembrane region" description="Helical" evidence="5">
    <location>
        <begin position="395"/>
        <end position="414"/>
    </location>
</feature>
<dbReference type="InterPro" id="IPR001750">
    <property type="entry name" value="ND/Mrp_TM"/>
</dbReference>
<dbReference type="HOGENOM" id="CLU_007100_1_3_0"/>
<feature type="transmembrane region" description="Helical" evidence="5">
    <location>
        <begin position="263"/>
        <end position="284"/>
    </location>
</feature>
<dbReference type="HAMAP" id="MF_00445">
    <property type="entry name" value="NDH1_NuoN_1"/>
    <property type="match status" value="1"/>
</dbReference>
<dbReference type="EMBL" id="CP001998">
    <property type="protein sequence ID" value="ADE55597.1"/>
    <property type="molecule type" value="Genomic_DNA"/>
</dbReference>
<dbReference type="KEGG" id="caa:Caka_2581"/>
<keyword evidence="5" id="KW-1278">Translocase</keyword>
<keyword evidence="5" id="KW-0813">Transport</keyword>
<dbReference type="GO" id="GO:0005886">
    <property type="term" value="C:plasma membrane"/>
    <property type="evidence" value="ECO:0007669"/>
    <property type="project" value="UniProtKB-SubCell"/>
</dbReference>
<comment type="catalytic activity">
    <reaction evidence="5">
        <text>a quinone + NADH + 5 H(+)(in) = a quinol + NAD(+) + 4 H(+)(out)</text>
        <dbReference type="Rhea" id="RHEA:57888"/>
        <dbReference type="ChEBI" id="CHEBI:15378"/>
        <dbReference type="ChEBI" id="CHEBI:24646"/>
        <dbReference type="ChEBI" id="CHEBI:57540"/>
        <dbReference type="ChEBI" id="CHEBI:57945"/>
        <dbReference type="ChEBI" id="CHEBI:132124"/>
    </reaction>
</comment>
<evidence type="ECO:0000256" key="3">
    <source>
        <dbReference type="ARBA" id="ARBA00022989"/>
    </source>
</evidence>
<keyword evidence="9" id="KW-1185">Reference proteome</keyword>
<feature type="transmembrane region" description="Helical" evidence="5">
    <location>
        <begin position="420"/>
        <end position="450"/>
    </location>
</feature>
<evidence type="ECO:0000313" key="9">
    <source>
        <dbReference type="Proteomes" id="UP000000925"/>
    </source>
</evidence>
<feature type="transmembrane region" description="Helical" evidence="5">
    <location>
        <begin position="94"/>
        <end position="112"/>
    </location>
</feature>